<sequence length="607" mass="65322">MATLKPDRLPLTLGEHTGGRDTARLPLALDRQGGSTPPPPKPPPQAKVVRISSCSGARVAPTVDITACLPALGQPAPTSNCLPANIRPVVDVGLCQRHAITPVPGLGNCQTVRISPTYRIAACARVGIGAYPALANCTHPRITPAPAVKTCTPAPTQAAIAVKSCAAPRVLPAPRLISCTTQHSWGPAVRACQPVRYQRAVRSPCEYYPIPLPPPPPDLSPCHLRPPPDRLPLPLTRRRILRDSARLALPLRCWHDGDTNDLPILPGYIMHNKITADLNGEPLDLLALTLTTDTASYCWQGDITLSPASFAKLKIDQRAAGDEAVITLRINGNRWDILAEDYRDTRKFIGHSYSVTGRSITAKLGADYAKGRHSKYDTARYARQIADEQLNLLPYRIAAWEAVDWLIPGDTYTVSGQTPIEVIADLAKAAGGFVESHPYEAQLFVRPVWRQSAWAKPTPALTIPANLILSVSGQRRISERCNAVRVTPAAEQIGGAKAKGGLVYREGTDQQPEASTLTHAAYTDSDVMRAAGIHALSETGTHKIETVTLPWAEKYQLPLASLGAVWAFAEQGQTWQGVIKGVSVAVELDGGAPVVTQAVTIDRYLGD</sequence>
<accession>A0A1C3H4I3</accession>
<dbReference type="AlphaFoldDB" id="A0A1C3H4I3"/>
<name>A0A1C3H4I3_9GAMM</name>
<protein>
    <submittedName>
        <fullName evidence="2">Uncharacterized protein</fullName>
    </submittedName>
</protein>
<feature type="region of interest" description="Disordered" evidence="1">
    <location>
        <begin position="1"/>
        <end position="46"/>
    </location>
</feature>
<dbReference type="RefSeq" id="WP_256860942.1">
    <property type="nucleotide sequence ID" value="NZ_FKLO01000044.1"/>
</dbReference>
<evidence type="ECO:0000256" key="1">
    <source>
        <dbReference type="SAM" id="MobiDB-lite"/>
    </source>
</evidence>
<dbReference type="EMBL" id="FKLO01000044">
    <property type="protein sequence ID" value="SAM64050.1"/>
    <property type="molecule type" value="Genomic_DNA"/>
</dbReference>
<organism evidence="2 3">
    <name type="scientific">Cardiobacterium hominis</name>
    <dbReference type="NCBI Taxonomy" id="2718"/>
    <lineage>
        <taxon>Bacteria</taxon>
        <taxon>Pseudomonadati</taxon>
        <taxon>Pseudomonadota</taxon>
        <taxon>Gammaproteobacteria</taxon>
        <taxon>Cardiobacteriales</taxon>
        <taxon>Cardiobacteriaceae</taxon>
        <taxon>Cardiobacterium</taxon>
    </lineage>
</organism>
<proteinExistence type="predicted"/>
<evidence type="ECO:0000313" key="3">
    <source>
        <dbReference type="Proteomes" id="UP000190837"/>
    </source>
</evidence>
<evidence type="ECO:0000313" key="2">
    <source>
        <dbReference type="EMBL" id="SAM64050.1"/>
    </source>
</evidence>
<dbReference type="Proteomes" id="UP000190837">
    <property type="component" value="Unassembled WGS sequence"/>
</dbReference>
<gene>
    <name evidence="2" type="ORF">CHUV0807_1190</name>
</gene>
<reference evidence="3" key="1">
    <citation type="submission" date="2016-04" db="EMBL/GenBank/DDBJ databases">
        <authorList>
            <person name="Tagini F."/>
        </authorList>
    </citation>
    <scope>NUCLEOTIDE SEQUENCE [LARGE SCALE GENOMIC DNA]</scope>
    <source>
        <strain evidence="3">CHUV0807</strain>
    </source>
</reference>
<feature type="compositionally biased region" description="Pro residues" evidence="1">
    <location>
        <begin position="36"/>
        <end position="45"/>
    </location>
</feature>